<organism evidence="9 10">
    <name type="scientific">Paenibacillus profundus</name>
    <dbReference type="NCBI Taxonomy" id="1173085"/>
    <lineage>
        <taxon>Bacteria</taxon>
        <taxon>Bacillati</taxon>
        <taxon>Bacillota</taxon>
        <taxon>Bacilli</taxon>
        <taxon>Bacillales</taxon>
        <taxon>Paenibacillaceae</taxon>
        <taxon>Paenibacillus</taxon>
    </lineage>
</organism>
<dbReference type="Proteomes" id="UP001199916">
    <property type="component" value="Unassembled WGS sequence"/>
</dbReference>
<evidence type="ECO:0000256" key="4">
    <source>
        <dbReference type="ARBA" id="ARBA00023065"/>
    </source>
</evidence>
<keyword evidence="3 8" id="KW-0375">Hydrogen ion transport</keyword>
<evidence type="ECO:0000256" key="6">
    <source>
        <dbReference type="ARBA" id="ARBA00023196"/>
    </source>
</evidence>
<accession>A0ABS8YFX6</accession>
<keyword evidence="8" id="KW-1003">Cell membrane</keyword>
<reference evidence="9 10" key="1">
    <citation type="submission" date="2021-11" db="EMBL/GenBank/DDBJ databases">
        <title>Draft genome sequence of Paenibacillus profundus YoMME, a new Gram-positive bacteria with exoelectrogenic properties.</title>
        <authorList>
            <person name="Hubenova Y."/>
            <person name="Hubenova E."/>
            <person name="Manasiev Y."/>
            <person name="Peykov S."/>
            <person name="Mitov M."/>
        </authorList>
    </citation>
    <scope>NUCLEOTIDE SEQUENCE [LARGE SCALE GENOMIC DNA]</scope>
    <source>
        <strain evidence="9 10">YoMME</strain>
    </source>
</reference>
<keyword evidence="2 8" id="KW-0813">Transport</keyword>
<proteinExistence type="inferred from homology"/>
<dbReference type="PRINTS" id="PR00125">
    <property type="entry name" value="ATPASEDELTA"/>
</dbReference>
<dbReference type="NCBIfam" id="NF004402">
    <property type="entry name" value="PRK05758.2-2"/>
    <property type="match status" value="1"/>
</dbReference>
<dbReference type="Gene3D" id="1.10.520.20">
    <property type="entry name" value="N-terminal domain of the delta subunit of the F1F0-ATP synthase"/>
    <property type="match status" value="1"/>
</dbReference>
<dbReference type="InterPro" id="IPR020781">
    <property type="entry name" value="ATPase_OSCP/d_CS"/>
</dbReference>
<evidence type="ECO:0000256" key="5">
    <source>
        <dbReference type="ARBA" id="ARBA00023136"/>
    </source>
</evidence>
<dbReference type="Pfam" id="PF00213">
    <property type="entry name" value="OSCP"/>
    <property type="match status" value="1"/>
</dbReference>
<evidence type="ECO:0000313" key="9">
    <source>
        <dbReference type="EMBL" id="MCE5169251.1"/>
    </source>
</evidence>
<comment type="subcellular location">
    <subcellularLocation>
        <location evidence="8">Cell membrane</location>
        <topology evidence="8">Peripheral membrane protein</topology>
    </subcellularLocation>
    <subcellularLocation>
        <location evidence="1">Membrane</location>
    </subcellularLocation>
</comment>
<evidence type="ECO:0000256" key="8">
    <source>
        <dbReference type="HAMAP-Rule" id="MF_01416"/>
    </source>
</evidence>
<keyword evidence="7 8" id="KW-0066">ATP synthesis</keyword>
<evidence type="ECO:0000256" key="3">
    <source>
        <dbReference type="ARBA" id="ARBA00022781"/>
    </source>
</evidence>
<keyword evidence="4 8" id="KW-0406">Ion transport</keyword>
<dbReference type="HAMAP" id="MF_01416">
    <property type="entry name" value="ATP_synth_delta_bact"/>
    <property type="match status" value="1"/>
</dbReference>
<evidence type="ECO:0000256" key="2">
    <source>
        <dbReference type="ARBA" id="ARBA00022448"/>
    </source>
</evidence>
<sequence>MSQEIGVAKRYARALFELAEERKTVSETEQQLKDVATVVSDNEKLYILLTSPNVVLADKIGVLDIALKDQVSDIVYNTLQLLIERGRISILHEVVNSYIRIAGEAIGLLDAYVTTAYPLNDAEKQAVAAEFGHKLGKTIRIHNVVDASIIGGMLVRIGDRLYDGSLSGKLDRMNKTLKSQAR</sequence>
<dbReference type="SUPFAM" id="SSF47928">
    <property type="entry name" value="N-terminal domain of the delta subunit of the F1F0-ATP synthase"/>
    <property type="match status" value="1"/>
</dbReference>
<keyword evidence="10" id="KW-1185">Reference proteome</keyword>
<comment type="caution">
    <text evidence="9">The sequence shown here is derived from an EMBL/GenBank/DDBJ whole genome shotgun (WGS) entry which is preliminary data.</text>
</comment>
<protein>
    <recommendedName>
        <fullName evidence="8">ATP synthase subunit delta</fullName>
    </recommendedName>
    <alternativeName>
        <fullName evidence="8">ATP synthase F(1) sector subunit delta</fullName>
    </alternativeName>
    <alternativeName>
        <fullName evidence="8">F-type ATPase subunit delta</fullName>
        <shortName evidence="8">F-ATPase subunit delta</shortName>
    </alternativeName>
</protein>
<comment type="similarity">
    <text evidence="8">Belongs to the ATPase delta chain family.</text>
</comment>
<dbReference type="NCBIfam" id="NF004403">
    <property type="entry name" value="PRK05758.2-4"/>
    <property type="match status" value="1"/>
</dbReference>
<evidence type="ECO:0000313" key="10">
    <source>
        <dbReference type="Proteomes" id="UP001199916"/>
    </source>
</evidence>
<dbReference type="EMBL" id="JAJNBZ010000004">
    <property type="protein sequence ID" value="MCE5169251.1"/>
    <property type="molecule type" value="Genomic_DNA"/>
</dbReference>
<keyword evidence="5 8" id="KW-0472">Membrane</keyword>
<dbReference type="PANTHER" id="PTHR11910">
    <property type="entry name" value="ATP SYNTHASE DELTA CHAIN"/>
    <property type="match status" value="1"/>
</dbReference>
<dbReference type="InterPro" id="IPR000711">
    <property type="entry name" value="ATPase_OSCP/dsu"/>
</dbReference>
<name>A0ABS8YFX6_9BACL</name>
<comment type="function">
    <text evidence="8">This protein is part of the stalk that links CF(0) to CF(1). It either transmits conformational changes from CF(0) to CF(1) or is implicated in proton conduction.</text>
</comment>
<dbReference type="RefSeq" id="WP_019424659.1">
    <property type="nucleotide sequence ID" value="NZ_JAJNBZ010000004.1"/>
</dbReference>
<comment type="function">
    <text evidence="8">F(1)F(0) ATP synthase produces ATP from ADP in the presence of a proton or sodium gradient. F-type ATPases consist of two structural domains, F(1) containing the extramembraneous catalytic core and F(0) containing the membrane proton channel, linked together by a central stalk and a peripheral stalk. During catalysis, ATP synthesis in the catalytic domain of F(1) is coupled via a rotary mechanism of the central stalk subunits to proton translocation.</text>
</comment>
<dbReference type="PROSITE" id="PS00389">
    <property type="entry name" value="ATPASE_DELTA"/>
    <property type="match status" value="1"/>
</dbReference>
<dbReference type="InterPro" id="IPR026015">
    <property type="entry name" value="ATP_synth_OSCP/delta_N_sf"/>
</dbReference>
<evidence type="ECO:0000256" key="7">
    <source>
        <dbReference type="ARBA" id="ARBA00023310"/>
    </source>
</evidence>
<evidence type="ECO:0000256" key="1">
    <source>
        <dbReference type="ARBA" id="ARBA00004370"/>
    </source>
</evidence>
<dbReference type="NCBIfam" id="TIGR01145">
    <property type="entry name" value="ATP_synt_delta"/>
    <property type="match status" value="1"/>
</dbReference>
<gene>
    <name evidence="8" type="primary">atpH</name>
    <name evidence="9" type="ORF">LQV63_08000</name>
</gene>
<keyword evidence="6 8" id="KW-0139">CF(1)</keyword>